<reference evidence="2 3" key="1">
    <citation type="submission" date="2015-09" db="EMBL/GenBank/DDBJ databases">
        <authorList>
            <person name="Jackson K.R."/>
            <person name="Lunt B.L."/>
            <person name="Fisher J.N.B."/>
            <person name="Gardner A.V."/>
            <person name="Bailey M.E."/>
            <person name="Deus L.M."/>
            <person name="Earl A.S."/>
            <person name="Gibby P.D."/>
            <person name="Hartmann K.A."/>
            <person name="Liu J.E."/>
            <person name="Manci A.M."/>
            <person name="Nielsen D.A."/>
            <person name="Solomon M.B."/>
            <person name="Breakwell D.P."/>
            <person name="Burnett S.H."/>
            <person name="Grose J.H."/>
        </authorList>
    </citation>
    <scope>NUCLEOTIDE SEQUENCE [LARGE SCALE GENOMIC DNA]</scope>
    <source>
        <strain evidence="2 3">CECT 7799</strain>
    </source>
</reference>
<dbReference type="InterPro" id="IPR051908">
    <property type="entry name" value="Ribosomal_N-acetyltransferase"/>
</dbReference>
<dbReference type="GO" id="GO:0008999">
    <property type="term" value="F:protein-N-terminal-alanine acetyltransferase activity"/>
    <property type="evidence" value="ECO:0007669"/>
    <property type="project" value="TreeGrafter"/>
</dbReference>
<dbReference type="InterPro" id="IPR016181">
    <property type="entry name" value="Acyl_CoA_acyltransferase"/>
</dbReference>
<gene>
    <name evidence="2" type="ORF">JSE7799_01883</name>
</gene>
<feature type="domain" description="N-acetyltransferase" evidence="1">
    <location>
        <begin position="32"/>
        <end position="173"/>
    </location>
</feature>
<dbReference type="STRING" id="313367.JSE7799_01883"/>
<dbReference type="Gene3D" id="3.40.630.30">
    <property type="match status" value="1"/>
</dbReference>
<proteinExistence type="predicted"/>
<dbReference type="PROSITE" id="PS51186">
    <property type="entry name" value="GNAT"/>
    <property type="match status" value="1"/>
</dbReference>
<evidence type="ECO:0000313" key="3">
    <source>
        <dbReference type="Proteomes" id="UP000049455"/>
    </source>
</evidence>
<dbReference type="EMBL" id="CYPR01000113">
    <property type="protein sequence ID" value="CUH39162.1"/>
    <property type="molecule type" value="Genomic_DNA"/>
</dbReference>
<evidence type="ECO:0000259" key="1">
    <source>
        <dbReference type="PROSITE" id="PS51186"/>
    </source>
</evidence>
<dbReference type="SUPFAM" id="SSF55729">
    <property type="entry name" value="Acyl-CoA N-acyltransferases (Nat)"/>
    <property type="match status" value="1"/>
</dbReference>
<dbReference type="GO" id="GO:0005737">
    <property type="term" value="C:cytoplasm"/>
    <property type="evidence" value="ECO:0007669"/>
    <property type="project" value="TreeGrafter"/>
</dbReference>
<organism evidence="2 3">
    <name type="scientific">Jannaschia seosinensis</name>
    <dbReference type="NCBI Taxonomy" id="313367"/>
    <lineage>
        <taxon>Bacteria</taxon>
        <taxon>Pseudomonadati</taxon>
        <taxon>Pseudomonadota</taxon>
        <taxon>Alphaproteobacteria</taxon>
        <taxon>Rhodobacterales</taxon>
        <taxon>Roseobacteraceae</taxon>
        <taxon>Jannaschia</taxon>
    </lineage>
</organism>
<evidence type="ECO:0000313" key="2">
    <source>
        <dbReference type="EMBL" id="CUH39162.1"/>
    </source>
</evidence>
<dbReference type="RefSeq" id="WP_055663392.1">
    <property type="nucleotide sequence ID" value="NZ_CYPR01000113.1"/>
</dbReference>
<dbReference type="OrthoDB" id="5295305at2"/>
<dbReference type="PANTHER" id="PTHR43441:SF2">
    <property type="entry name" value="FAMILY ACETYLTRANSFERASE, PUTATIVE (AFU_ORTHOLOGUE AFUA_7G00850)-RELATED"/>
    <property type="match status" value="1"/>
</dbReference>
<name>A0A0M7BBH0_9RHOB</name>
<dbReference type="PANTHER" id="PTHR43441">
    <property type="entry name" value="RIBOSOMAL-PROTEIN-SERINE ACETYLTRANSFERASE"/>
    <property type="match status" value="1"/>
</dbReference>
<keyword evidence="3" id="KW-1185">Reference proteome</keyword>
<sequence length="216" mass="24442">MSPERFPLHWSPPDALEGRFARLERLDPAHVEALHAANPTDESHWRYLPYGPFPDPQVYRLWAEGAAATDDPAFYAVRGAQGWSGVVALMRADREHGVIEIGNIAFSPGLQRRPAATEAIHLLLDHCFASGFRRVEWKCNAGNAASRQAAERLGFTYEGTFRQHMIVKGRNRDTAWFAIVDDDWPRLREAHQAWLAPDNFDAEGRQIRRLSEMGAN</sequence>
<accession>A0A0M7BBH0</accession>
<keyword evidence="2" id="KW-0808">Transferase</keyword>
<dbReference type="Pfam" id="PF13302">
    <property type="entry name" value="Acetyltransf_3"/>
    <property type="match status" value="1"/>
</dbReference>
<protein>
    <submittedName>
        <fullName evidence="2">Acetyltransferase (GNAT) family protein</fullName>
    </submittedName>
</protein>
<dbReference type="AlphaFoldDB" id="A0A0M7BBH0"/>
<dbReference type="GO" id="GO:1990189">
    <property type="term" value="F:protein N-terminal-serine acetyltransferase activity"/>
    <property type="evidence" value="ECO:0007669"/>
    <property type="project" value="TreeGrafter"/>
</dbReference>
<dbReference type="Proteomes" id="UP000049455">
    <property type="component" value="Unassembled WGS sequence"/>
</dbReference>
<dbReference type="FunFam" id="3.40.630.30:FF:000047">
    <property type="entry name" value="Acetyltransferase, GNAT family"/>
    <property type="match status" value="1"/>
</dbReference>
<dbReference type="InterPro" id="IPR000182">
    <property type="entry name" value="GNAT_dom"/>
</dbReference>